<dbReference type="EMBL" id="MT145192">
    <property type="protein sequence ID" value="QJI04971.1"/>
    <property type="molecule type" value="Genomic_DNA"/>
</dbReference>
<proteinExistence type="predicted"/>
<name>A0A6M3J7Y6_9ZZZZ</name>
<gene>
    <name evidence="2" type="ORF">MM415A00125_0064</name>
    <name evidence="1" type="ORF">MM415B00372_0005</name>
</gene>
<reference evidence="1" key="1">
    <citation type="submission" date="2020-03" db="EMBL/GenBank/DDBJ databases">
        <title>The deep terrestrial virosphere.</title>
        <authorList>
            <person name="Holmfeldt K."/>
            <person name="Nilsson E."/>
            <person name="Simone D."/>
            <person name="Lopez-Fernandez M."/>
            <person name="Wu X."/>
            <person name="de Brujin I."/>
            <person name="Lundin D."/>
            <person name="Andersson A."/>
            <person name="Bertilsson S."/>
            <person name="Dopson M."/>
        </authorList>
    </citation>
    <scope>NUCLEOTIDE SEQUENCE</scope>
    <source>
        <strain evidence="2">MM415A00125</strain>
        <strain evidence="1">MM415B00372</strain>
    </source>
</reference>
<sequence length="579" mass="61658">MTIDADISIDLINKRIYQVDDYVAGTDTCYSVQALYTYLMDTFDAQAYMDDTIPMSAQTPNAVTMINGWFIDDKTIEWFKDGTIESSGWTHPTNPTGIRLLQLDAAAGLTAADIGKAVAGVTTTDTGTLLAYNVTRKVLWVRCDAADDLFDNGTEAITVDAVACGNMTAVSTTGENLYVNVYTLGTLTSASDTIYVLQNDTKLPAWWAAGITAFDVLIKVKELGATIDSGNIIVFTRYYPTAGNAALYDHFPITLTGGRQAVPLATALDLNNTSSQATASGWFGAMTFGYAGPYSRDLNNGSGAKNYDVEIDLNGDTVAHLYEACKYVCREGSTTQVDGDNGEEYISAEPTTYVAVKQSPFGTFAGGKFFGARGVWITNYAAADAQNFQLIASDNTTQTPPNTVTCQVVSVVANDSVAMFALTGSGGDIEKTTYTLSGQHLSTATTVTVVEAITGNWPASATTQSPPQAGYLRIVSATDGSEILATYTSWTGSVFTLVGTLGTQAEDTWKVYVPIIDKAVPSGTSILNTLIQSETVYVRTVVRHYEAPPNAIIPWSQDSSIGATGITVNATRTPDGIVT</sequence>
<evidence type="ECO:0000313" key="1">
    <source>
        <dbReference type="EMBL" id="QJA65814.1"/>
    </source>
</evidence>
<accession>A0A6M3J7Y6</accession>
<dbReference type="AlphaFoldDB" id="A0A6M3J7Y6"/>
<organism evidence="1">
    <name type="scientific">viral metagenome</name>
    <dbReference type="NCBI Taxonomy" id="1070528"/>
    <lineage>
        <taxon>unclassified sequences</taxon>
        <taxon>metagenomes</taxon>
        <taxon>organismal metagenomes</taxon>
    </lineage>
</organism>
<evidence type="ECO:0000313" key="2">
    <source>
        <dbReference type="EMBL" id="QJI04971.1"/>
    </source>
</evidence>
<protein>
    <submittedName>
        <fullName evidence="1">Putative structural protein</fullName>
    </submittedName>
</protein>
<dbReference type="EMBL" id="MT141545">
    <property type="protein sequence ID" value="QJA65814.1"/>
    <property type="molecule type" value="Genomic_DNA"/>
</dbReference>